<proteinExistence type="predicted"/>
<keyword evidence="2" id="KW-0472">Membrane</keyword>
<evidence type="ECO:0000313" key="4">
    <source>
        <dbReference type="Proteomes" id="UP000315289"/>
    </source>
</evidence>
<evidence type="ECO:0000256" key="1">
    <source>
        <dbReference type="SAM" id="MobiDB-lite"/>
    </source>
</evidence>
<dbReference type="Proteomes" id="UP000315289">
    <property type="component" value="Unassembled WGS sequence"/>
</dbReference>
<evidence type="ECO:0000313" key="3">
    <source>
        <dbReference type="EMBL" id="TVP41163.1"/>
    </source>
</evidence>
<dbReference type="AlphaFoldDB" id="A0A557SX39"/>
<feature type="transmembrane region" description="Helical" evidence="2">
    <location>
        <begin position="12"/>
        <end position="37"/>
    </location>
</feature>
<organism evidence="3 4">
    <name type="scientific">Candidatus Nitrosocosmicus arcticus</name>
    <dbReference type="NCBI Taxonomy" id="2035267"/>
    <lineage>
        <taxon>Archaea</taxon>
        <taxon>Nitrososphaerota</taxon>
        <taxon>Nitrososphaeria</taxon>
        <taxon>Nitrososphaerales</taxon>
        <taxon>Nitrososphaeraceae</taxon>
        <taxon>Candidatus Nitrosocosmicus</taxon>
    </lineage>
</organism>
<accession>A0A557SX39</accession>
<keyword evidence="2" id="KW-1133">Transmembrane helix</keyword>
<comment type="caution">
    <text evidence="3">The sequence shown here is derived from an EMBL/GenBank/DDBJ whole genome shotgun (WGS) entry which is preliminary data.</text>
</comment>
<protein>
    <submittedName>
        <fullName evidence="3">Uncharacterized protein</fullName>
    </submittedName>
</protein>
<keyword evidence="4" id="KW-1185">Reference proteome</keyword>
<dbReference type="EMBL" id="VOAH01000004">
    <property type="protein sequence ID" value="TVP41163.1"/>
    <property type="molecule type" value="Genomic_DNA"/>
</dbReference>
<gene>
    <name evidence="3" type="ORF">NARC_40126</name>
</gene>
<feature type="compositionally biased region" description="Low complexity" evidence="1">
    <location>
        <begin position="108"/>
        <end position="124"/>
    </location>
</feature>
<keyword evidence="2" id="KW-0812">Transmembrane</keyword>
<evidence type="ECO:0000256" key="2">
    <source>
        <dbReference type="SAM" id="Phobius"/>
    </source>
</evidence>
<name>A0A557SX39_9ARCH</name>
<sequence length="124" mass="14196">MFIIKQEYESTMNIHLAMVSVLLMTGTMIIGSIISVIPTQALENDWCWKDPNGDYYQKHKEYCDAYYNCIEPPYAGKEDSCDEYYGYCGNEWYYNNNEYCKEVWEKPSSSSGSSSNSGGSNSGY</sequence>
<feature type="region of interest" description="Disordered" evidence="1">
    <location>
        <begin position="105"/>
        <end position="124"/>
    </location>
</feature>
<reference evidence="3 4" key="1">
    <citation type="journal article" date="2019" name="Front. Microbiol.">
        <title>Ammonia Oxidation by the Arctic Terrestrial Thaumarchaeote Candidatus Nitrosocosmicus arcticus Is Stimulated by Increasing Temperatures.</title>
        <authorList>
            <person name="Alves R.J.E."/>
            <person name="Kerou M."/>
            <person name="Zappe A."/>
            <person name="Bittner R."/>
            <person name="Abby S.S."/>
            <person name="Schmidt H.A."/>
            <person name="Pfeifer K."/>
            <person name="Schleper C."/>
        </authorList>
    </citation>
    <scope>NUCLEOTIDE SEQUENCE [LARGE SCALE GENOMIC DNA]</scope>
    <source>
        <strain evidence="3 4">Kfb</strain>
    </source>
</reference>